<keyword evidence="3" id="KW-1185">Reference proteome</keyword>
<name>A0AAQ3KEY0_9LILI</name>
<dbReference type="Proteomes" id="UP001327560">
    <property type="component" value="Chromosome 4"/>
</dbReference>
<sequence length="442" mass="49428">MSYDLDDHQQTEIFNRHDAIVEPSVPALVQSLALDDSQQVVEDDVPWQQATEFEDNDHKQQATKFEDNDHRQQATDSSPNLEYFPMGESDDDYVSTEFEDGSDDEFMEGMTTKKTTAKLRIAHEDAGNETMSVTVRVEVGQSSSSPVNFNETADIPVQVRSINPPSTSPANLSENANIPSDIKDVRLEVGMKFESPAQFKKAIQQYALSNGINVKWARSSKKKNGSCVCCRLPLEGGQLLTAIGRGGNNQMFPIACTIVEGETFGSWRWFLGLLFDDLGVGQGYGLTIISDQQKAVRCTTQSDLNRVLNELQSTSTQAHQDFIGISLQKICVAYINTSCKCEVVTNNISEIFNGYILKTRSKLIIDMLEGIRRSLKERVYVKRELMSKCSDSICPNIRKKLEQSKVEKPLTGKDIWPTVGDTPIMPPHIKKMLGRPKKKRTS</sequence>
<evidence type="ECO:0008006" key="4">
    <source>
        <dbReference type="Google" id="ProtNLM"/>
    </source>
</evidence>
<evidence type="ECO:0000313" key="2">
    <source>
        <dbReference type="EMBL" id="WOL05708.1"/>
    </source>
</evidence>
<dbReference type="PANTHER" id="PTHR31973">
    <property type="entry name" value="POLYPROTEIN, PUTATIVE-RELATED"/>
    <property type="match status" value="1"/>
</dbReference>
<organism evidence="2 3">
    <name type="scientific">Canna indica</name>
    <name type="common">Indian-shot</name>
    <dbReference type="NCBI Taxonomy" id="4628"/>
    <lineage>
        <taxon>Eukaryota</taxon>
        <taxon>Viridiplantae</taxon>
        <taxon>Streptophyta</taxon>
        <taxon>Embryophyta</taxon>
        <taxon>Tracheophyta</taxon>
        <taxon>Spermatophyta</taxon>
        <taxon>Magnoliopsida</taxon>
        <taxon>Liliopsida</taxon>
        <taxon>Zingiberales</taxon>
        <taxon>Cannaceae</taxon>
        <taxon>Canna</taxon>
    </lineage>
</organism>
<evidence type="ECO:0000256" key="1">
    <source>
        <dbReference type="SAM" id="MobiDB-lite"/>
    </source>
</evidence>
<dbReference type="EMBL" id="CP136893">
    <property type="protein sequence ID" value="WOL05708.1"/>
    <property type="molecule type" value="Genomic_DNA"/>
</dbReference>
<feature type="region of interest" description="Disordered" evidence="1">
    <location>
        <begin position="51"/>
        <end position="89"/>
    </location>
</feature>
<proteinExistence type="predicted"/>
<evidence type="ECO:0000313" key="3">
    <source>
        <dbReference type="Proteomes" id="UP001327560"/>
    </source>
</evidence>
<protein>
    <recommendedName>
        <fullName evidence="4">MULE transposase domain-containing protein</fullName>
    </recommendedName>
</protein>
<dbReference type="PANTHER" id="PTHR31973:SF187">
    <property type="entry name" value="MUTATOR TRANSPOSASE MUDRA PROTEIN"/>
    <property type="match status" value="1"/>
</dbReference>
<accession>A0AAQ3KEY0</accession>
<reference evidence="2 3" key="1">
    <citation type="submission" date="2023-10" db="EMBL/GenBank/DDBJ databases">
        <title>Chromosome-scale genome assembly provides insights into flower coloration mechanisms of Canna indica.</title>
        <authorList>
            <person name="Li C."/>
        </authorList>
    </citation>
    <scope>NUCLEOTIDE SEQUENCE [LARGE SCALE GENOMIC DNA]</scope>
    <source>
        <tissue evidence="2">Flower</tissue>
    </source>
</reference>
<dbReference type="AlphaFoldDB" id="A0AAQ3KEY0"/>
<feature type="compositionally biased region" description="Basic and acidic residues" evidence="1">
    <location>
        <begin position="56"/>
        <end position="73"/>
    </location>
</feature>
<gene>
    <name evidence="2" type="ORF">Cni_G14437</name>
</gene>